<comment type="caution">
    <text evidence="8">The sequence shown here is derived from an EMBL/GenBank/DDBJ whole genome shotgun (WGS) entry which is preliminary data.</text>
</comment>
<evidence type="ECO:0000256" key="1">
    <source>
        <dbReference type="ARBA" id="ARBA00022553"/>
    </source>
</evidence>
<feature type="modified residue" description="4-aspartylphosphate" evidence="4">
    <location>
        <position position="1143"/>
    </location>
</feature>
<dbReference type="SMART" id="SM00448">
    <property type="entry name" value="REC"/>
    <property type="match status" value="1"/>
</dbReference>
<dbReference type="InterPro" id="IPR003018">
    <property type="entry name" value="GAF"/>
</dbReference>
<dbReference type="PANTHER" id="PTHR43719">
    <property type="entry name" value="TWO-COMPONENT HISTIDINE KINASE"/>
    <property type="match status" value="1"/>
</dbReference>
<dbReference type="InterPro" id="IPR004358">
    <property type="entry name" value="Sig_transdc_His_kin-like_C"/>
</dbReference>
<feature type="compositionally biased region" description="Polar residues" evidence="5">
    <location>
        <begin position="1053"/>
        <end position="1085"/>
    </location>
</feature>
<dbReference type="EMBL" id="JAADJG010001072">
    <property type="protein sequence ID" value="KAF4426565.1"/>
    <property type="molecule type" value="Genomic_DNA"/>
</dbReference>
<keyword evidence="2" id="KW-0808">Transferase</keyword>
<evidence type="ECO:0000256" key="5">
    <source>
        <dbReference type="SAM" id="MobiDB-lite"/>
    </source>
</evidence>
<dbReference type="Pfam" id="PF02518">
    <property type="entry name" value="HATPase_c"/>
    <property type="match status" value="1"/>
</dbReference>
<feature type="compositionally biased region" description="Polar residues" evidence="5">
    <location>
        <begin position="671"/>
        <end position="680"/>
    </location>
</feature>
<gene>
    <name evidence="8" type="ORF">F53441_14122</name>
</gene>
<keyword evidence="1 4" id="KW-0597">Phosphoprotein</keyword>
<dbReference type="InterPro" id="IPR036890">
    <property type="entry name" value="HATPase_C_sf"/>
</dbReference>
<dbReference type="Gene3D" id="3.40.50.2300">
    <property type="match status" value="1"/>
</dbReference>
<dbReference type="AlphaFoldDB" id="A0A8H4JJG7"/>
<dbReference type="Gene3D" id="3.30.450.40">
    <property type="match status" value="1"/>
</dbReference>
<dbReference type="InterPro" id="IPR003661">
    <property type="entry name" value="HisK_dim/P_dom"/>
</dbReference>
<dbReference type="CDD" id="cd17546">
    <property type="entry name" value="REC_hyHK_CKI1_RcsC-like"/>
    <property type="match status" value="1"/>
</dbReference>
<dbReference type="Proteomes" id="UP000605986">
    <property type="component" value="Unassembled WGS sequence"/>
</dbReference>
<feature type="compositionally biased region" description="Polar residues" evidence="5">
    <location>
        <begin position="1009"/>
        <end position="1020"/>
    </location>
</feature>
<evidence type="ECO:0000259" key="6">
    <source>
        <dbReference type="PROSITE" id="PS50109"/>
    </source>
</evidence>
<dbReference type="SMART" id="SM00065">
    <property type="entry name" value="GAF"/>
    <property type="match status" value="1"/>
</dbReference>
<dbReference type="PROSITE" id="PS50110">
    <property type="entry name" value="RESPONSE_REGULATORY"/>
    <property type="match status" value="1"/>
</dbReference>
<dbReference type="SMART" id="SM00388">
    <property type="entry name" value="HisKA"/>
    <property type="match status" value="1"/>
</dbReference>
<dbReference type="Pfam" id="PF00512">
    <property type="entry name" value="HisKA"/>
    <property type="match status" value="1"/>
</dbReference>
<dbReference type="SMART" id="SM00387">
    <property type="entry name" value="HATPase_c"/>
    <property type="match status" value="1"/>
</dbReference>
<dbReference type="PRINTS" id="PR00344">
    <property type="entry name" value="BCTRLSENSOR"/>
</dbReference>
<dbReference type="SUPFAM" id="SSF47384">
    <property type="entry name" value="Homodimeric domain of signal transducing histidine kinase"/>
    <property type="match status" value="1"/>
</dbReference>
<dbReference type="SUPFAM" id="SSF52172">
    <property type="entry name" value="CheY-like"/>
    <property type="match status" value="1"/>
</dbReference>
<feature type="compositionally biased region" description="Basic residues" evidence="5">
    <location>
        <begin position="385"/>
        <end position="397"/>
    </location>
</feature>
<dbReference type="PANTHER" id="PTHR43719:SF28">
    <property type="entry name" value="PEROXIDE STRESS-ACTIVATED HISTIDINE KINASE MAK1-RELATED"/>
    <property type="match status" value="1"/>
</dbReference>
<dbReference type="CDD" id="cd00082">
    <property type="entry name" value="HisKA"/>
    <property type="match status" value="1"/>
</dbReference>
<dbReference type="InterPro" id="IPR011006">
    <property type="entry name" value="CheY-like_superfamily"/>
</dbReference>
<evidence type="ECO:0000313" key="9">
    <source>
        <dbReference type="Proteomes" id="UP000605986"/>
    </source>
</evidence>
<feature type="region of interest" description="Disordered" evidence="5">
    <location>
        <begin position="654"/>
        <end position="680"/>
    </location>
</feature>
<organism evidence="8 9">
    <name type="scientific">Fusarium austroafricanum</name>
    <dbReference type="NCBI Taxonomy" id="2364996"/>
    <lineage>
        <taxon>Eukaryota</taxon>
        <taxon>Fungi</taxon>
        <taxon>Dikarya</taxon>
        <taxon>Ascomycota</taxon>
        <taxon>Pezizomycotina</taxon>
        <taxon>Sordariomycetes</taxon>
        <taxon>Hypocreomycetidae</taxon>
        <taxon>Hypocreales</taxon>
        <taxon>Nectriaceae</taxon>
        <taxon>Fusarium</taxon>
        <taxon>Fusarium concolor species complex</taxon>
    </lineage>
</organism>
<keyword evidence="3" id="KW-0418">Kinase</keyword>
<keyword evidence="8" id="KW-0547">Nucleotide-binding</keyword>
<keyword evidence="9" id="KW-1185">Reference proteome</keyword>
<dbReference type="FunFam" id="3.30.450.40:FF:000083">
    <property type="entry name" value="Sensor histidine kinase/response regulator, putative (AFU_orthologue AFUA_4G00660)"/>
    <property type="match status" value="1"/>
</dbReference>
<feature type="region of interest" description="Disordered" evidence="5">
    <location>
        <begin position="385"/>
        <end position="418"/>
    </location>
</feature>
<evidence type="ECO:0000259" key="7">
    <source>
        <dbReference type="PROSITE" id="PS50110"/>
    </source>
</evidence>
<feature type="domain" description="Response regulatory" evidence="7">
    <location>
        <begin position="1092"/>
        <end position="1213"/>
    </location>
</feature>
<accession>A0A8H4JJG7</accession>
<dbReference type="GO" id="GO:0005524">
    <property type="term" value="F:ATP binding"/>
    <property type="evidence" value="ECO:0007669"/>
    <property type="project" value="UniProtKB-KW"/>
</dbReference>
<dbReference type="InterPro" id="IPR001789">
    <property type="entry name" value="Sig_transdc_resp-reg_receiver"/>
</dbReference>
<dbReference type="InterPro" id="IPR036097">
    <property type="entry name" value="HisK_dim/P_sf"/>
</dbReference>
<evidence type="ECO:0000256" key="3">
    <source>
        <dbReference type="ARBA" id="ARBA00022777"/>
    </source>
</evidence>
<dbReference type="SUPFAM" id="SSF55781">
    <property type="entry name" value="GAF domain-like"/>
    <property type="match status" value="1"/>
</dbReference>
<dbReference type="InterPro" id="IPR029016">
    <property type="entry name" value="GAF-like_dom_sf"/>
</dbReference>
<dbReference type="Gene3D" id="1.10.287.130">
    <property type="match status" value="1"/>
</dbReference>
<name>A0A8H4JJG7_9HYPO</name>
<evidence type="ECO:0000256" key="2">
    <source>
        <dbReference type="ARBA" id="ARBA00022679"/>
    </source>
</evidence>
<sequence>MLVQSRICFPTSNLIRQLRLGGASLPTVVYSFPLKGLTVLRHMLCQKRKSLSGKIATEPDKLDDPTTSCFNRGSSPPGDFPVAMSCPVSRQNELTRQREAFRYDAALIVNSTSNCTANLIPSKTLTTSADSTLTALCQLAVLRLSASRALVSLFDQSNQIVVAEATPQTRLLPNCSSKHQDQNLWLCGTRFHRSFGVCERVILASTNQSPRSQQLPVTVINDLAADESLCDRPYCHAWPHNRFYAGVPLITPRGIAIGTLCVFDSQPRSGLDESSKSVLRDLAQSVMSHLEERRASERYRQAGRVTRGIRRFFNRPNTKSEMKSDQLLAAEPRLRTPGADFSPRMNHGDSRPSDDTLANICASAADVMRDSLEVDSVLILDASHTHRGQVGKSRHGINKPNSSEDHSPKTHRGLTGADDLCPVLGSSLSAETEQAVDSYFGPPTLRASVLKKMLRYYPRGAIWTSDYDDNETSEKMSDDSSSDSFNQSSSSEGAGRAPGQHHSRQKLRQELRQAVFKLVPGATGVAFFPMWNAQKRRWFAGGFAYSNSATRVFSAKRELSYLRAFGTVLMAEVSFLKEREVDRSKLDVLDSISHELRSPLHGILLGAGLVRGGRLDSTQDDALLTVEACSRTLLDTIDQILDWSKVNHFDTSPLKVSGDTPTDRSNRTRQRSQSDNLETGSMSIATDVDLPLLIEDVIESVTMGHEFQRLSFEQTKKLPDTPSNRVKIIVNFVPAPGANWMFNVQAGAIRRIVLNLFGNSLKFTSSGFVYIQVEQSETRDSSIRSVRLTIADTGCGISQEYLTNYLFSPFTQQNIIDAGTGLGLSLVRRIANSLDGTIEVQSEVSVGTTVRVTLPLKSSNERSEFVDAADLDSLNTLPTNPDGFKISLLGFQDSSVENNHELLLDNPPSEKESISSVCEHWLGLSTVEVSGSLDETTNALICDYGFLDKAKLLTKNDKSTPLIVICQNAAMARKQQAIEAANDEQHVVFTHEPLGPRKLQRILARFMKNNQTGTPSSGGQPATDKCPQLLTPASATQHVPPIPPTIEGENRDTLGSTLPETCLTQQRPRSSLPTPSAETEPTIEETSNKGNLFLLVDDNPINLKMLIVFMKKLKLTYCTATDGQQALDIYVKNPESFRCVFMDISMPVMNGFEATRAIRVIEANGSIRRCPIFALTGLASRDAQQEAILSGIDLFLIKPTQLKKIKHVLESNGLLG</sequence>
<dbReference type="InterPro" id="IPR003594">
    <property type="entry name" value="HATPase_dom"/>
</dbReference>
<dbReference type="OrthoDB" id="303614at2759"/>
<feature type="compositionally biased region" description="Low complexity" evidence="5">
    <location>
        <begin position="482"/>
        <end position="491"/>
    </location>
</feature>
<evidence type="ECO:0000256" key="4">
    <source>
        <dbReference type="PROSITE-ProRule" id="PRU00169"/>
    </source>
</evidence>
<reference evidence="8" key="1">
    <citation type="submission" date="2020-01" db="EMBL/GenBank/DDBJ databases">
        <title>Identification and distribution of gene clusters putatively required for synthesis of sphingolipid metabolism inhibitors in phylogenetically diverse species of the filamentous fungus Fusarium.</title>
        <authorList>
            <person name="Kim H.-S."/>
            <person name="Busman M."/>
            <person name="Brown D.W."/>
            <person name="Divon H."/>
            <person name="Uhlig S."/>
            <person name="Proctor R.H."/>
        </authorList>
    </citation>
    <scope>NUCLEOTIDE SEQUENCE</scope>
    <source>
        <strain evidence="8">NRRL 53441</strain>
    </source>
</reference>
<dbReference type="Gene3D" id="3.30.565.10">
    <property type="entry name" value="Histidine kinase-like ATPase, C-terminal domain"/>
    <property type="match status" value="1"/>
</dbReference>
<dbReference type="PROSITE" id="PS50109">
    <property type="entry name" value="HIS_KIN"/>
    <property type="match status" value="1"/>
</dbReference>
<dbReference type="InterPro" id="IPR005467">
    <property type="entry name" value="His_kinase_dom"/>
</dbReference>
<dbReference type="SUPFAM" id="SSF55874">
    <property type="entry name" value="ATPase domain of HSP90 chaperone/DNA topoisomerase II/histidine kinase"/>
    <property type="match status" value="1"/>
</dbReference>
<proteinExistence type="predicted"/>
<feature type="region of interest" description="Disordered" evidence="5">
    <location>
        <begin position="467"/>
        <end position="506"/>
    </location>
</feature>
<protein>
    <submittedName>
        <fullName evidence="8">ATPase-like, ATP-binding domain protein</fullName>
    </submittedName>
</protein>
<keyword evidence="8" id="KW-0067">ATP-binding</keyword>
<evidence type="ECO:0000313" key="8">
    <source>
        <dbReference type="EMBL" id="KAF4426565.1"/>
    </source>
</evidence>
<dbReference type="GO" id="GO:0000155">
    <property type="term" value="F:phosphorelay sensor kinase activity"/>
    <property type="evidence" value="ECO:0007669"/>
    <property type="project" value="InterPro"/>
</dbReference>
<feature type="domain" description="Histidine kinase" evidence="6">
    <location>
        <begin position="591"/>
        <end position="858"/>
    </location>
</feature>
<dbReference type="Pfam" id="PF00072">
    <property type="entry name" value="Response_reg"/>
    <property type="match status" value="1"/>
</dbReference>
<feature type="region of interest" description="Disordered" evidence="5">
    <location>
        <begin position="1034"/>
        <end position="1085"/>
    </location>
</feature>
<feature type="region of interest" description="Disordered" evidence="5">
    <location>
        <begin position="1009"/>
        <end position="1028"/>
    </location>
</feature>
<dbReference type="InterPro" id="IPR050956">
    <property type="entry name" value="2C_system_His_kinase"/>
</dbReference>